<feature type="transmembrane region" description="Helical" evidence="5">
    <location>
        <begin position="21"/>
        <end position="44"/>
    </location>
</feature>
<proteinExistence type="predicted"/>
<sequence length="232" mass="25634">MIFGDFAKAVGQLTDPRFRRVFWLGIALTFALLVMVYATVLWIVQGLSPDSVTVLNGREVTWIGDLLSAGSLVLMIFLSIFLMVPVASAITSLFLEDVAQAVEERHYPGLPPAPRLPWSDALRDTASFLAVLIVGNLVAIVAYVMLPIGAPFIFYALNGYLLGREYFQIAAMRREGREGAKALRQRHTGTIWVAGCLMALPLTIPLVNLLIPILGAATFTHLYHRLRRRTPV</sequence>
<dbReference type="RefSeq" id="WP_150443852.1">
    <property type="nucleotide sequence ID" value="NZ_VYQE01000001.1"/>
</dbReference>
<evidence type="ECO:0008006" key="8">
    <source>
        <dbReference type="Google" id="ProtNLM"/>
    </source>
</evidence>
<evidence type="ECO:0000313" key="7">
    <source>
        <dbReference type="Proteomes" id="UP000326554"/>
    </source>
</evidence>
<feature type="transmembrane region" description="Helical" evidence="5">
    <location>
        <begin position="128"/>
        <end position="157"/>
    </location>
</feature>
<feature type="transmembrane region" description="Helical" evidence="5">
    <location>
        <begin position="191"/>
        <end position="219"/>
    </location>
</feature>
<keyword evidence="7" id="KW-1185">Reference proteome</keyword>
<evidence type="ECO:0000256" key="3">
    <source>
        <dbReference type="ARBA" id="ARBA00022989"/>
    </source>
</evidence>
<accession>A0A5J5GPR2</accession>
<dbReference type="Proteomes" id="UP000326554">
    <property type="component" value="Unassembled WGS sequence"/>
</dbReference>
<dbReference type="AlphaFoldDB" id="A0A5J5GPR2"/>
<evidence type="ECO:0000313" key="6">
    <source>
        <dbReference type="EMBL" id="KAA9010366.1"/>
    </source>
</evidence>
<gene>
    <name evidence="6" type="ORF">F3S47_03735</name>
</gene>
<evidence type="ECO:0000256" key="4">
    <source>
        <dbReference type="ARBA" id="ARBA00023136"/>
    </source>
</evidence>
<organism evidence="6 7">
    <name type="scientific">Histidinibacterium aquaticum</name>
    <dbReference type="NCBI Taxonomy" id="2613962"/>
    <lineage>
        <taxon>Bacteria</taxon>
        <taxon>Pseudomonadati</taxon>
        <taxon>Pseudomonadota</taxon>
        <taxon>Alphaproteobacteria</taxon>
        <taxon>Rhodobacterales</taxon>
        <taxon>Paracoccaceae</taxon>
        <taxon>Histidinibacterium</taxon>
    </lineage>
</organism>
<keyword evidence="2 5" id="KW-0812">Transmembrane</keyword>
<name>A0A5J5GPR2_9RHOB</name>
<evidence type="ECO:0000256" key="2">
    <source>
        <dbReference type="ARBA" id="ARBA00022692"/>
    </source>
</evidence>
<evidence type="ECO:0000256" key="5">
    <source>
        <dbReference type="SAM" id="Phobius"/>
    </source>
</evidence>
<protein>
    <recommendedName>
        <fullName evidence="8">CysZ-like protein</fullName>
    </recommendedName>
</protein>
<keyword evidence="4 5" id="KW-0472">Membrane</keyword>
<keyword evidence="3 5" id="KW-1133">Transmembrane helix</keyword>
<dbReference type="InterPro" id="IPR059112">
    <property type="entry name" value="CysZ/EI24"/>
</dbReference>
<comment type="caution">
    <text evidence="6">The sequence shown here is derived from an EMBL/GenBank/DDBJ whole genome shotgun (WGS) entry which is preliminary data.</text>
</comment>
<dbReference type="Pfam" id="PF07264">
    <property type="entry name" value="EI24"/>
    <property type="match status" value="1"/>
</dbReference>
<comment type="subcellular location">
    <subcellularLocation>
        <location evidence="1">Membrane</location>
        <topology evidence="1">Multi-pass membrane protein</topology>
    </subcellularLocation>
</comment>
<feature type="transmembrane region" description="Helical" evidence="5">
    <location>
        <begin position="72"/>
        <end position="95"/>
    </location>
</feature>
<evidence type="ECO:0000256" key="1">
    <source>
        <dbReference type="ARBA" id="ARBA00004141"/>
    </source>
</evidence>
<reference evidence="6 7" key="1">
    <citation type="submission" date="2019-09" db="EMBL/GenBank/DDBJ databases">
        <authorList>
            <person name="Park J.-S."/>
            <person name="Choi H.-J."/>
        </authorList>
    </citation>
    <scope>NUCLEOTIDE SEQUENCE [LARGE SCALE GENOMIC DNA]</scope>
    <source>
        <strain evidence="6 7">176SS1-4</strain>
    </source>
</reference>
<dbReference type="EMBL" id="VYQE01000001">
    <property type="protein sequence ID" value="KAA9010366.1"/>
    <property type="molecule type" value="Genomic_DNA"/>
</dbReference>